<evidence type="ECO:0000313" key="5">
    <source>
        <dbReference type="EMBL" id="GAA5524596.1"/>
    </source>
</evidence>
<evidence type="ECO:0000256" key="1">
    <source>
        <dbReference type="ARBA" id="ARBA00023015"/>
    </source>
</evidence>
<name>A0ABP9WN06_9GAMM</name>
<reference evidence="5 6" key="1">
    <citation type="submission" date="2024-02" db="EMBL/GenBank/DDBJ databases">
        <title>Microbulbifer aestuariivivens NBRC 112533.</title>
        <authorList>
            <person name="Ichikawa N."/>
            <person name="Katano-Makiyama Y."/>
            <person name="Hidaka K."/>
        </authorList>
    </citation>
    <scope>NUCLEOTIDE SEQUENCE [LARGE SCALE GENOMIC DNA]</scope>
    <source>
        <strain evidence="5 6">NBRC 112533</strain>
    </source>
</reference>
<protein>
    <recommendedName>
        <fullName evidence="4">HTH luxR-type domain-containing protein</fullName>
    </recommendedName>
</protein>
<dbReference type="SMART" id="SM00421">
    <property type="entry name" value="HTH_LUXR"/>
    <property type="match status" value="1"/>
</dbReference>
<dbReference type="Gene3D" id="1.10.10.10">
    <property type="entry name" value="Winged helix-like DNA-binding domain superfamily/Winged helix DNA-binding domain"/>
    <property type="match status" value="1"/>
</dbReference>
<evidence type="ECO:0000256" key="2">
    <source>
        <dbReference type="ARBA" id="ARBA00023125"/>
    </source>
</evidence>
<dbReference type="PROSITE" id="PS50043">
    <property type="entry name" value="HTH_LUXR_2"/>
    <property type="match status" value="1"/>
</dbReference>
<organism evidence="5 6">
    <name type="scientific">Microbulbifer aestuariivivens</name>
    <dbReference type="NCBI Taxonomy" id="1908308"/>
    <lineage>
        <taxon>Bacteria</taxon>
        <taxon>Pseudomonadati</taxon>
        <taxon>Pseudomonadota</taxon>
        <taxon>Gammaproteobacteria</taxon>
        <taxon>Cellvibrionales</taxon>
        <taxon>Microbulbiferaceae</taxon>
        <taxon>Microbulbifer</taxon>
    </lineage>
</organism>
<evidence type="ECO:0000313" key="6">
    <source>
        <dbReference type="Proteomes" id="UP001408594"/>
    </source>
</evidence>
<keyword evidence="6" id="KW-1185">Reference proteome</keyword>
<proteinExistence type="predicted"/>
<keyword evidence="1" id="KW-0805">Transcription regulation</keyword>
<keyword evidence="3" id="KW-0804">Transcription</keyword>
<dbReference type="RefSeq" id="WP_345549678.1">
    <property type="nucleotide sequence ID" value="NZ_BAABRT010000007.1"/>
</dbReference>
<gene>
    <name evidence="5" type="ORF">Maes01_01153</name>
</gene>
<dbReference type="EMBL" id="BAABRT010000007">
    <property type="protein sequence ID" value="GAA5524596.1"/>
    <property type="molecule type" value="Genomic_DNA"/>
</dbReference>
<dbReference type="InterPro" id="IPR036388">
    <property type="entry name" value="WH-like_DNA-bd_sf"/>
</dbReference>
<comment type="caution">
    <text evidence="5">The sequence shown here is derived from an EMBL/GenBank/DDBJ whole genome shotgun (WGS) entry which is preliminary data.</text>
</comment>
<keyword evidence="2" id="KW-0238">DNA-binding</keyword>
<feature type="domain" description="HTH luxR-type" evidence="4">
    <location>
        <begin position="198"/>
        <end position="263"/>
    </location>
</feature>
<dbReference type="PRINTS" id="PR00038">
    <property type="entry name" value="HTHLUXR"/>
</dbReference>
<accession>A0ABP9WN06</accession>
<dbReference type="InterPro" id="IPR000792">
    <property type="entry name" value="Tscrpt_reg_LuxR_C"/>
</dbReference>
<dbReference type="SUPFAM" id="SSF46894">
    <property type="entry name" value="C-terminal effector domain of the bipartite response regulators"/>
    <property type="match status" value="1"/>
</dbReference>
<evidence type="ECO:0000256" key="3">
    <source>
        <dbReference type="ARBA" id="ARBA00023163"/>
    </source>
</evidence>
<dbReference type="Proteomes" id="UP001408594">
    <property type="component" value="Unassembled WGS sequence"/>
</dbReference>
<dbReference type="PANTHER" id="PTHR44688">
    <property type="entry name" value="DNA-BINDING TRANSCRIPTIONAL ACTIVATOR DEVR_DOSR"/>
    <property type="match status" value="1"/>
</dbReference>
<dbReference type="InterPro" id="IPR016032">
    <property type="entry name" value="Sig_transdc_resp-reg_C-effctor"/>
</dbReference>
<dbReference type="CDD" id="cd06170">
    <property type="entry name" value="LuxR_C_like"/>
    <property type="match status" value="1"/>
</dbReference>
<sequence>MTKIPDLTRWHQSIARLMEDDSDSARIDELLKGAEALVAGNSSMAIVYPQDGPPEVTHHRLLASEQPGAQVERYVNGAYLLDPFYHTAMGEEREGLFLLREVAPDAFRQTEYFRMYYREAQLIDEACFLVRGDGGTIASLSIGRTAAPGRSRFSRQDRSLLQSLLPLVQSVLKQWMRNRDPAQLREESFGSRLDSALLHFGSSVLTQRECEVLHMSMRGHSVKSMAAKLDASIDTIKTHRKRIYAKLDVGSQAELFYLFISALRHDNGAERDPFAALNR</sequence>
<dbReference type="Pfam" id="PF00196">
    <property type="entry name" value="GerE"/>
    <property type="match status" value="1"/>
</dbReference>
<evidence type="ECO:0000259" key="4">
    <source>
        <dbReference type="PROSITE" id="PS50043"/>
    </source>
</evidence>
<dbReference type="PANTHER" id="PTHR44688:SF16">
    <property type="entry name" value="DNA-BINDING TRANSCRIPTIONAL ACTIVATOR DEVR_DOSR"/>
    <property type="match status" value="1"/>
</dbReference>